<dbReference type="PANTHER" id="PTHR43399">
    <property type="entry name" value="SUBTILISIN-RELATED"/>
    <property type="match status" value="1"/>
</dbReference>
<dbReference type="InterPro" id="IPR000209">
    <property type="entry name" value="Peptidase_S8/S53_dom"/>
</dbReference>
<keyword evidence="3 7" id="KW-0732">Signal</keyword>
<evidence type="ECO:0000256" key="7">
    <source>
        <dbReference type="SAM" id="SignalP"/>
    </source>
</evidence>
<dbReference type="EMBL" id="JBHULH010000011">
    <property type="protein sequence ID" value="MFD2568438.1"/>
    <property type="molecule type" value="Genomic_DNA"/>
</dbReference>
<dbReference type="SUPFAM" id="SSF52743">
    <property type="entry name" value="Subtilisin-like"/>
    <property type="match status" value="1"/>
</dbReference>
<dbReference type="RefSeq" id="WP_379667146.1">
    <property type="nucleotide sequence ID" value="NZ_JBHULH010000011.1"/>
</dbReference>
<accession>A0ABW5LWJ7</accession>
<protein>
    <submittedName>
        <fullName evidence="10">S8 family serine peptidase</fullName>
    </submittedName>
</protein>
<dbReference type="PROSITE" id="PS00138">
    <property type="entry name" value="SUBTILASE_SER"/>
    <property type="match status" value="1"/>
</dbReference>
<sequence>MKKQLLLVGLSLFVLTTKISAQNDDDRKLIIKQTNVEALNQIVKESKEKYDYFLAKAKESGSLKFTTKNKEGHIGYLAGFYKDGTPYYDFESNIDAAIASRVNKIWQGGSSGLNLDGSNIVIGHWEVTGSPLTTHQDLSPKIVLVENPVTSHHATHTAGTMVGSGLDANARGIASNARIESYSSNNDIVELAGFGTLGGILSNNSYSRGAPDGTTHGYGRYDENARSFDQITHDAPFLTICKSAGNTRNQGVNLDDNGYDTIFTIATAKNIIVVGAVEDIAVYSGPSSVVQSSFSSWGPTDDWRIKPDIVANGVEVYSTSNGSNSNYVVSSGTSMSTPVVTGSIALLQQHYHNLNNIYMKSATVKALLLNTTDEAGEHDGPDFQNGWGLLNAERAAEVISNNGTGSKIEELTLNNNETYTTQISVDGTGNLELTIAWTDPEGAPFFGPEDSPSSLLINDLDVRLIGSSETYAPWVIVPNATFDNFSVPASKGDNSRDNVERIDVKNIPAGNYTISITHKNSLVNGSQDFSLVVNGVTDTALGVNNIDLNSFLKVYPNPSTSGIFQIELLQSENLGTKTATLYDLQGRLIKEKEFDNNLTEINTSGLSSGNYLLVLKSKKRIYKKLIIVSN</sequence>
<dbReference type="Pfam" id="PF00082">
    <property type="entry name" value="Peptidase_S8"/>
    <property type="match status" value="1"/>
</dbReference>
<evidence type="ECO:0000256" key="2">
    <source>
        <dbReference type="ARBA" id="ARBA00022670"/>
    </source>
</evidence>
<evidence type="ECO:0000256" key="5">
    <source>
        <dbReference type="ARBA" id="ARBA00022825"/>
    </source>
</evidence>
<dbReference type="Gene3D" id="3.40.50.200">
    <property type="entry name" value="Peptidase S8/S53 domain"/>
    <property type="match status" value="1"/>
</dbReference>
<dbReference type="Pfam" id="PF18962">
    <property type="entry name" value="Por_Secre_tail"/>
    <property type="match status" value="1"/>
</dbReference>
<evidence type="ECO:0000259" key="9">
    <source>
        <dbReference type="Pfam" id="PF18962"/>
    </source>
</evidence>
<dbReference type="InterPro" id="IPR036852">
    <property type="entry name" value="Peptidase_S8/S53_dom_sf"/>
</dbReference>
<dbReference type="SUPFAM" id="SSF49785">
    <property type="entry name" value="Galactose-binding domain-like"/>
    <property type="match status" value="1"/>
</dbReference>
<dbReference type="InterPro" id="IPR051048">
    <property type="entry name" value="Peptidase_S8/S53_subtilisin"/>
</dbReference>
<dbReference type="Gene3D" id="2.60.120.380">
    <property type="match status" value="1"/>
</dbReference>
<dbReference type="NCBIfam" id="TIGR04183">
    <property type="entry name" value="Por_Secre_tail"/>
    <property type="match status" value="1"/>
</dbReference>
<name>A0ABW5LWJ7_9FLAO</name>
<keyword evidence="11" id="KW-1185">Reference proteome</keyword>
<dbReference type="InterPro" id="IPR026444">
    <property type="entry name" value="Secre_tail"/>
</dbReference>
<evidence type="ECO:0000256" key="3">
    <source>
        <dbReference type="ARBA" id="ARBA00022729"/>
    </source>
</evidence>
<feature type="domain" description="Secretion system C-terminal sorting" evidence="9">
    <location>
        <begin position="554"/>
        <end position="627"/>
    </location>
</feature>
<dbReference type="PANTHER" id="PTHR43399:SF4">
    <property type="entry name" value="CELL WALL-ASSOCIATED PROTEASE"/>
    <property type="match status" value="1"/>
</dbReference>
<keyword evidence="2" id="KW-0645">Protease</keyword>
<keyword evidence="4" id="KW-0378">Hydrolase</keyword>
<feature type="chain" id="PRO_5047463116" evidence="7">
    <location>
        <begin position="22"/>
        <end position="630"/>
    </location>
</feature>
<evidence type="ECO:0000256" key="1">
    <source>
        <dbReference type="ARBA" id="ARBA00011073"/>
    </source>
</evidence>
<feature type="domain" description="Peptidase S8/S53" evidence="8">
    <location>
        <begin position="151"/>
        <end position="388"/>
    </location>
</feature>
<evidence type="ECO:0000313" key="10">
    <source>
        <dbReference type="EMBL" id="MFD2568438.1"/>
    </source>
</evidence>
<comment type="similarity">
    <text evidence="1 6">Belongs to the peptidase S8 family.</text>
</comment>
<dbReference type="PRINTS" id="PR00723">
    <property type="entry name" value="SUBTILISIN"/>
</dbReference>
<dbReference type="InterPro" id="IPR034058">
    <property type="entry name" value="TagA/B/C/D_pept_dom"/>
</dbReference>
<comment type="caution">
    <text evidence="6">Lacks conserved residue(s) required for the propagation of feature annotation.</text>
</comment>
<dbReference type="Proteomes" id="UP001597508">
    <property type="component" value="Unassembled WGS sequence"/>
</dbReference>
<evidence type="ECO:0000256" key="4">
    <source>
        <dbReference type="ARBA" id="ARBA00022801"/>
    </source>
</evidence>
<keyword evidence="5" id="KW-0720">Serine protease</keyword>
<gene>
    <name evidence="10" type="ORF">ACFSRZ_13760</name>
</gene>
<proteinExistence type="inferred from homology"/>
<dbReference type="CDD" id="cd04842">
    <property type="entry name" value="Peptidases_S8_Kp43_protease"/>
    <property type="match status" value="1"/>
</dbReference>
<evidence type="ECO:0000256" key="6">
    <source>
        <dbReference type="PROSITE-ProRule" id="PRU01240"/>
    </source>
</evidence>
<dbReference type="InterPro" id="IPR015500">
    <property type="entry name" value="Peptidase_S8_subtilisin-rel"/>
</dbReference>
<dbReference type="InterPro" id="IPR008979">
    <property type="entry name" value="Galactose-bd-like_sf"/>
</dbReference>
<dbReference type="InterPro" id="IPR023828">
    <property type="entry name" value="Peptidase_S8_Ser-AS"/>
</dbReference>
<reference evidence="11" key="1">
    <citation type="journal article" date="2019" name="Int. J. Syst. Evol. Microbiol.">
        <title>The Global Catalogue of Microorganisms (GCM) 10K type strain sequencing project: providing services to taxonomists for standard genome sequencing and annotation.</title>
        <authorList>
            <consortium name="The Broad Institute Genomics Platform"/>
            <consortium name="The Broad Institute Genome Sequencing Center for Infectious Disease"/>
            <person name="Wu L."/>
            <person name="Ma J."/>
        </authorList>
    </citation>
    <scope>NUCLEOTIDE SEQUENCE [LARGE SCALE GENOMIC DNA]</scope>
    <source>
        <strain evidence="11">KCTC 52127</strain>
    </source>
</reference>
<comment type="caution">
    <text evidence="10">The sequence shown here is derived from an EMBL/GenBank/DDBJ whole genome shotgun (WGS) entry which is preliminary data.</text>
</comment>
<dbReference type="PROSITE" id="PS51892">
    <property type="entry name" value="SUBTILASE"/>
    <property type="match status" value="1"/>
</dbReference>
<evidence type="ECO:0000313" key="11">
    <source>
        <dbReference type="Proteomes" id="UP001597508"/>
    </source>
</evidence>
<feature type="signal peptide" evidence="7">
    <location>
        <begin position="1"/>
        <end position="21"/>
    </location>
</feature>
<evidence type="ECO:0000259" key="8">
    <source>
        <dbReference type="Pfam" id="PF00082"/>
    </source>
</evidence>
<organism evidence="10 11">
    <name type="scientific">Pseudotenacibaculum haliotis</name>
    <dbReference type="NCBI Taxonomy" id="1862138"/>
    <lineage>
        <taxon>Bacteria</taxon>
        <taxon>Pseudomonadati</taxon>
        <taxon>Bacteroidota</taxon>
        <taxon>Flavobacteriia</taxon>
        <taxon>Flavobacteriales</taxon>
        <taxon>Flavobacteriaceae</taxon>
        <taxon>Pseudotenacibaculum</taxon>
    </lineage>
</organism>